<dbReference type="Proteomes" id="UP000499080">
    <property type="component" value="Unassembled WGS sequence"/>
</dbReference>
<dbReference type="EMBL" id="BGPR01014260">
    <property type="protein sequence ID" value="GBN64452.1"/>
    <property type="molecule type" value="Genomic_DNA"/>
</dbReference>
<sequence>MFKFFTYHGIPIPDKPLSIKSLHSTTKFNEDDELSCSYTSNLKDFATFFTSLQDQIENYTKNKTQDIDDILDKVGHIFKFDYLIFPRSDASIEFVFTPETFSNFISCFLSQTPNVDKDYLFFEYKQLCLCFQTKISKSREENVLC</sequence>
<accession>A0A4Y2QMA4</accession>
<keyword evidence="2" id="KW-1185">Reference proteome</keyword>
<evidence type="ECO:0000313" key="2">
    <source>
        <dbReference type="Proteomes" id="UP000499080"/>
    </source>
</evidence>
<name>A0A4Y2QMA4_ARAVE</name>
<comment type="caution">
    <text evidence="1">The sequence shown here is derived from an EMBL/GenBank/DDBJ whole genome shotgun (WGS) entry which is preliminary data.</text>
</comment>
<evidence type="ECO:0000313" key="1">
    <source>
        <dbReference type="EMBL" id="GBN64452.1"/>
    </source>
</evidence>
<organism evidence="1 2">
    <name type="scientific">Araneus ventricosus</name>
    <name type="common">Orbweaver spider</name>
    <name type="synonym">Epeira ventricosa</name>
    <dbReference type="NCBI Taxonomy" id="182803"/>
    <lineage>
        <taxon>Eukaryota</taxon>
        <taxon>Metazoa</taxon>
        <taxon>Ecdysozoa</taxon>
        <taxon>Arthropoda</taxon>
        <taxon>Chelicerata</taxon>
        <taxon>Arachnida</taxon>
        <taxon>Araneae</taxon>
        <taxon>Araneomorphae</taxon>
        <taxon>Entelegynae</taxon>
        <taxon>Araneoidea</taxon>
        <taxon>Araneidae</taxon>
        <taxon>Araneus</taxon>
    </lineage>
</organism>
<dbReference type="AlphaFoldDB" id="A0A4Y2QMA4"/>
<gene>
    <name evidence="1" type="ORF">AVEN_154385_1</name>
</gene>
<proteinExistence type="predicted"/>
<protein>
    <submittedName>
        <fullName evidence="1">Uncharacterized protein</fullName>
    </submittedName>
</protein>
<reference evidence="1 2" key="1">
    <citation type="journal article" date="2019" name="Sci. Rep.">
        <title>Orb-weaving spider Araneus ventricosus genome elucidates the spidroin gene catalogue.</title>
        <authorList>
            <person name="Kono N."/>
            <person name="Nakamura H."/>
            <person name="Ohtoshi R."/>
            <person name="Moran D.A.P."/>
            <person name="Shinohara A."/>
            <person name="Yoshida Y."/>
            <person name="Fujiwara M."/>
            <person name="Mori M."/>
            <person name="Tomita M."/>
            <person name="Arakawa K."/>
        </authorList>
    </citation>
    <scope>NUCLEOTIDE SEQUENCE [LARGE SCALE GENOMIC DNA]</scope>
</reference>